<reference evidence="3 4" key="1">
    <citation type="submission" date="2019-04" db="EMBL/GenBank/DDBJ databases">
        <title>Lampropedia sp YIM MLB12 draf genome.</title>
        <authorList>
            <person name="Wang Y.-X."/>
        </authorList>
    </citation>
    <scope>NUCLEOTIDE SEQUENCE [LARGE SCALE GENOMIC DNA]</scope>
    <source>
        <strain evidence="3 4">YIM MLB12</strain>
    </source>
</reference>
<dbReference type="RefSeq" id="WP_136405960.1">
    <property type="nucleotide sequence ID" value="NZ_SSWX01000007.1"/>
</dbReference>
<name>A0A4S5BTH4_9BURK</name>
<accession>A0A4S5BTH4</accession>
<dbReference type="SUPFAM" id="SSF56925">
    <property type="entry name" value="OMPA-like"/>
    <property type="match status" value="1"/>
</dbReference>
<feature type="signal peptide" evidence="2">
    <location>
        <begin position="1"/>
        <end position="28"/>
    </location>
</feature>
<keyword evidence="2" id="KW-0732">Signal</keyword>
<comment type="caution">
    <text evidence="3">The sequence shown here is derived from an EMBL/GenBank/DDBJ whole genome shotgun (WGS) entry which is preliminary data.</text>
</comment>
<keyword evidence="4" id="KW-1185">Reference proteome</keyword>
<sequence length="257" mass="28017">MAEHAISWRLASGLALAVVCGLASPAWAQKPTQADAQDNAWRLQLTPYVWMAGLNGDIKPLRSGPTGHVNRSFSDILSELDTAFFLTGTARKGQAVLHGDISHALTSDRSDLPLGLRAKASVKQTSAALLAGYNWLESGRSNLDTMAGLRFWDVKAKLAIDGVGDVQSSASFIDPVLAGRWRSQLASRWSSIVYADIGGFGVGSRLTWQGMAALNYQWSDGLFFSLGYRYLQVDYRRNGKRLDFNQSGPLLGATFRF</sequence>
<dbReference type="AlphaFoldDB" id="A0A4S5BTH4"/>
<organism evidence="3 4">
    <name type="scientific">Lampropedia aestuarii</name>
    <dbReference type="NCBI Taxonomy" id="2562762"/>
    <lineage>
        <taxon>Bacteria</taxon>
        <taxon>Pseudomonadati</taxon>
        <taxon>Pseudomonadota</taxon>
        <taxon>Betaproteobacteria</taxon>
        <taxon>Burkholderiales</taxon>
        <taxon>Comamonadaceae</taxon>
        <taxon>Lampropedia</taxon>
    </lineage>
</organism>
<proteinExistence type="predicted"/>
<feature type="chain" id="PRO_5020951604" description="Outer membrane protein beta-barrel domain-containing protein" evidence="2">
    <location>
        <begin position="29"/>
        <end position="257"/>
    </location>
</feature>
<gene>
    <name evidence="3" type="ORF">E8K88_07125</name>
</gene>
<evidence type="ECO:0000313" key="3">
    <source>
        <dbReference type="EMBL" id="THJ34285.1"/>
    </source>
</evidence>
<dbReference type="OrthoDB" id="6555107at2"/>
<evidence type="ECO:0000313" key="4">
    <source>
        <dbReference type="Proteomes" id="UP000306236"/>
    </source>
</evidence>
<evidence type="ECO:0000256" key="1">
    <source>
        <dbReference type="ARBA" id="ARBA00004442"/>
    </source>
</evidence>
<comment type="subcellular location">
    <subcellularLocation>
        <location evidence="1">Cell outer membrane</location>
    </subcellularLocation>
</comment>
<dbReference type="InterPro" id="IPR011250">
    <property type="entry name" value="OMP/PagP_B-barrel"/>
</dbReference>
<evidence type="ECO:0008006" key="5">
    <source>
        <dbReference type="Google" id="ProtNLM"/>
    </source>
</evidence>
<dbReference type="Proteomes" id="UP000306236">
    <property type="component" value="Unassembled WGS sequence"/>
</dbReference>
<dbReference type="GO" id="GO:0009279">
    <property type="term" value="C:cell outer membrane"/>
    <property type="evidence" value="ECO:0007669"/>
    <property type="project" value="UniProtKB-SubCell"/>
</dbReference>
<dbReference type="EMBL" id="SSWX01000007">
    <property type="protein sequence ID" value="THJ34285.1"/>
    <property type="molecule type" value="Genomic_DNA"/>
</dbReference>
<protein>
    <recommendedName>
        <fullName evidence="5">Outer membrane protein beta-barrel domain-containing protein</fullName>
    </recommendedName>
</protein>
<evidence type="ECO:0000256" key="2">
    <source>
        <dbReference type="SAM" id="SignalP"/>
    </source>
</evidence>